<dbReference type="PANTHER" id="PTHR43479">
    <property type="entry name" value="ACREF/ENVCD OPERON REPRESSOR-RELATED"/>
    <property type="match status" value="1"/>
</dbReference>
<dbReference type="InterPro" id="IPR023772">
    <property type="entry name" value="DNA-bd_HTH_TetR-type_CS"/>
</dbReference>
<dbReference type="InterPro" id="IPR001647">
    <property type="entry name" value="HTH_TetR"/>
</dbReference>
<dbReference type="PROSITE" id="PS01081">
    <property type="entry name" value="HTH_TETR_1"/>
    <property type="match status" value="1"/>
</dbReference>
<feature type="domain" description="HTH tetR-type" evidence="3">
    <location>
        <begin position="5"/>
        <end position="65"/>
    </location>
</feature>
<keyword evidence="1 2" id="KW-0238">DNA-binding</keyword>
<dbReference type="Proteomes" id="UP000031189">
    <property type="component" value="Unassembled WGS sequence"/>
</dbReference>
<dbReference type="InterPro" id="IPR050624">
    <property type="entry name" value="HTH-type_Tx_Regulator"/>
</dbReference>
<dbReference type="GO" id="GO:0003677">
    <property type="term" value="F:DNA binding"/>
    <property type="evidence" value="ECO:0007669"/>
    <property type="project" value="UniProtKB-UniRule"/>
</dbReference>
<dbReference type="STRING" id="1577792.QX51_15745"/>
<dbReference type="InterPro" id="IPR009057">
    <property type="entry name" value="Homeodomain-like_sf"/>
</dbReference>
<dbReference type="Pfam" id="PF00440">
    <property type="entry name" value="TetR_N"/>
    <property type="match status" value="1"/>
</dbReference>
<dbReference type="PRINTS" id="PR00455">
    <property type="entry name" value="HTHTETR"/>
</dbReference>
<dbReference type="SUPFAM" id="SSF48498">
    <property type="entry name" value="Tetracyclin repressor-like, C-terminal domain"/>
    <property type="match status" value="1"/>
</dbReference>
<sequence>MDELNSTKNKISSVAWKLFYEQGYDATTVDQIINECGISKGNFYHYFSAKDDLLNTLSDIFDEEYTKIMDTLDVNMNSFDKLITTSRHLFRFIEENVPVDLLATLYSSQIIKKGKKTLLDQQRVYYKVLQQIISEGQNRNQIKNDRSFWELAKIYAMQERAVLYDWCICEGNYPLSSYGIELLEMFLKDFKMD</sequence>
<gene>
    <name evidence="4" type="ORF">QX51_15745</name>
</gene>
<organism evidence="4 5">
    <name type="scientific">Terrisporobacter othiniensis</name>
    <dbReference type="NCBI Taxonomy" id="1577792"/>
    <lineage>
        <taxon>Bacteria</taxon>
        <taxon>Bacillati</taxon>
        <taxon>Bacillota</taxon>
        <taxon>Clostridia</taxon>
        <taxon>Peptostreptococcales</taxon>
        <taxon>Peptostreptococcaceae</taxon>
        <taxon>Terrisporobacter</taxon>
    </lineage>
</organism>
<dbReference type="SUPFAM" id="SSF46689">
    <property type="entry name" value="Homeodomain-like"/>
    <property type="match status" value="1"/>
</dbReference>
<accession>A0A0B3WNG2</accession>
<dbReference type="PROSITE" id="PS50977">
    <property type="entry name" value="HTH_TETR_2"/>
    <property type="match status" value="1"/>
</dbReference>
<evidence type="ECO:0000259" key="3">
    <source>
        <dbReference type="PROSITE" id="PS50977"/>
    </source>
</evidence>
<evidence type="ECO:0000256" key="1">
    <source>
        <dbReference type="ARBA" id="ARBA00023125"/>
    </source>
</evidence>
<name>A0A0B3WNG2_9FIRM</name>
<dbReference type="RefSeq" id="WP_039680858.1">
    <property type="nucleotide sequence ID" value="NZ_JAXECK010000009.1"/>
</dbReference>
<dbReference type="Gene3D" id="1.10.357.10">
    <property type="entry name" value="Tetracycline Repressor, domain 2"/>
    <property type="match status" value="1"/>
</dbReference>
<dbReference type="EMBL" id="JWHR01000122">
    <property type="protein sequence ID" value="KHS56085.1"/>
    <property type="molecule type" value="Genomic_DNA"/>
</dbReference>
<protein>
    <submittedName>
        <fullName evidence="4">TetR family transcriptional regulator</fullName>
    </submittedName>
</protein>
<dbReference type="AlphaFoldDB" id="A0A0B3WNG2"/>
<proteinExistence type="predicted"/>
<dbReference type="InterPro" id="IPR036271">
    <property type="entry name" value="Tet_transcr_reg_TetR-rel_C_sf"/>
</dbReference>
<evidence type="ECO:0000313" key="4">
    <source>
        <dbReference type="EMBL" id="KHS56085.1"/>
    </source>
</evidence>
<evidence type="ECO:0000313" key="5">
    <source>
        <dbReference type="Proteomes" id="UP000031189"/>
    </source>
</evidence>
<feature type="DNA-binding region" description="H-T-H motif" evidence="2">
    <location>
        <begin position="28"/>
        <end position="47"/>
    </location>
</feature>
<reference evidence="4 5" key="1">
    <citation type="submission" date="2014-12" db="EMBL/GenBank/DDBJ databases">
        <title>Draft genome sequence of Terrisporobacter sp. 08-306576, isolated from the blood culture of a bacteremia patient.</title>
        <authorList>
            <person name="Lund L.C."/>
            <person name="Sydenham T.V."/>
            <person name="Hogh S.V."/>
            <person name="Skov M.N."/>
            <person name="Kemp M."/>
            <person name="Justesen U.S."/>
        </authorList>
    </citation>
    <scope>NUCLEOTIDE SEQUENCE [LARGE SCALE GENOMIC DNA]</scope>
    <source>
        <strain evidence="4 5">08-306576</strain>
    </source>
</reference>
<comment type="caution">
    <text evidence="4">The sequence shown here is derived from an EMBL/GenBank/DDBJ whole genome shotgun (WGS) entry which is preliminary data.</text>
</comment>
<dbReference type="OrthoDB" id="9785164at2"/>
<keyword evidence="5" id="KW-1185">Reference proteome</keyword>
<dbReference type="PANTHER" id="PTHR43479:SF11">
    <property type="entry name" value="ACREF_ENVCD OPERON REPRESSOR-RELATED"/>
    <property type="match status" value="1"/>
</dbReference>
<evidence type="ECO:0000256" key="2">
    <source>
        <dbReference type="PROSITE-ProRule" id="PRU00335"/>
    </source>
</evidence>